<protein>
    <submittedName>
        <fullName evidence="2">Uncharacterized protein</fullName>
    </submittedName>
</protein>
<keyword evidence="3" id="KW-1185">Reference proteome</keyword>
<dbReference type="Proteomes" id="UP001454036">
    <property type="component" value="Unassembled WGS sequence"/>
</dbReference>
<dbReference type="AlphaFoldDB" id="A0AAV3PWN2"/>
<gene>
    <name evidence="2" type="ORF">LIER_38066</name>
</gene>
<evidence type="ECO:0000256" key="1">
    <source>
        <dbReference type="SAM" id="MobiDB-lite"/>
    </source>
</evidence>
<sequence length="181" mass="19624">MSGNSITLDQTWLIEMMILGEKGPMMKIRFEENVIGEKVALIVEERVIDSSFAEMSGASGVLEPSVVPSVDDTMGKTGETLLCLINLLEMMGLDANIPSVVDIESVIVKAVGERVITSVSDTDAKTAGSMERPMVGKVYDTLDVEEDADVNEEQEAPLVAQPTVDGEWLLEHDAHDNNAEE</sequence>
<feature type="compositionally biased region" description="Basic and acidic residues" evidence="1">
    <location>
        <begin position="169"/>
        <end position="181"/>
    </location>
</feature>
<organism evidence="2 3">
    <name type="scientific">Lithospermum erythrorhizon</name>
    <name type="common">Purple gromwell</name>
    <name type="synonym">Lithospermum officinale var. erythrorhizon</name>
    <dbReference type="NCBI Taxonomy" id="34254"/>
    <lineage>
        <taxon>Eukaryota</taxon>
        <taxon>Viridiplantae</taxon>
        <taxon>Streptophyta</taxon>
        <taxon>Embryophyta</taxon>
        <taxon>Tracheophyta</taxon>
        <taxon>Spermatophyta</taxon>
        <taxon>Magnoliopsida</taxon>
        <taxon>eudicotyledons</taxon>
        <taxon>Gunneridae</taxon>
        <taxon>Pentapetalae</taxon>
        <taxon>asterids</taxon>
        <taxon>lamiids</taxon>
        <taxon>Boraginales</taxon>
        <taxon>Boraginaceae</taxon>
        <taxon>Boraginoideae</taxon>
        <taxon>Lithospermeae</taxon>
        <taxon>Lithospermum</taxon>
    </lineage>
</organism>
<comment type="caution">
    <text evidence="2">The sequence shown here is derived from an EMBL/GenBank/DDBJ whole genome shotgun (WGS) entry which is preliminary data.</text>
</comment>
<reference evidence="2 3" key="1">
    <citation type="submission" date="2024-01" db="EMBL/GenBank/DDBJ databases">
        <title>The complete chloroplast genome sequence of Lithospermum erythrorhizon: insights into the phylogenetic relationship among Boraginaceae species and the maternal lineages of purple gromwells.</title>
        <authorList>
            <person name="Okada T."/>
            <person name="Watanabe K."/>
        </authorList>
    </citation>
    <scope>NUCLEOTIDE SEQUENCE [LARGE SCALE GENOMIC DNA]</scope>
</reference>
<accession>A0AAV3PWN2</accession>
<dbReference type="EMBL" id="BAABME010018884">
    <property type="protein sequence ID" value="GAA0155342.1"/>
    <property type="molecule type" value="Genomic_DNA"/>
</dbReference>
<name>A0AAV3PWN2_LITER</name>
<feature type="region of interest" description="Disordered" evidence="1">
    <location>
        <begin position="149"/>
        <end position="181"/>
    </location>
</feature>
<evidence type="ECO:0000313" key="2">
    <source>
        <dbReference type="EMBL" id="GAA0155342.1"/>
    </source>
</evidence>
<proteinExistence type="predicted"/>
<evidence type="ECO:0000313" key="3">
    <source>
        <dbReference type="Proteomes" id="UP001454036"/>
    </source>
</evidence>